<dbReference type="KEGG" id="nai:NECAME_02261"/>
<name>A0ABR1DS58_NECAM</name>
<dbReference type="EMBL" id="JAVFWL010000005">
    <property type="protein sequence ID" value="KAK6753023.1"/>
    <property type="molecule type" value="Genomic_DNA"/>
</dbReference>
<protein>
    <submittedName>
        <fullName evidence="1">Uncharacterized protein</fullName>
    </submittedName>
</protein>
<evidence type="ECO:0000313" key="1">
    <source>
        <dbReference type="EMBL" id="KAK6753023.1"/>
    </source>
</evidence>
<comment type="caution">
    <text evidence="1">The sequence shown here is derived from an EMBL/GenBank/DDBJ whole genome shotgun (WGS) entry which is preliminary data.</text>
</comment>
<proteinExistence type="predicted"/>
<gene>
    <name evidence="1" type="primary">Necator_chrV.g17347</name>
    <name evidence="1" type="ORF">RB195_012558</name>
</gene>
<reference evidence="1 2" key="1">
    <citation type="submission" date="2023-08" db="EMBL/GenBank/DDBJ databases">
        <title>A Necator americanus chromosomal reference genome.</title>
        <authorList>
            <person name="Ilik V."/>
            <person name="Petrzelkova K.J."/>
            <person name="Pardy F."/>
            <person name="Fuh T."/>
            <person name="Niatou-Singa F.S."/>
            <person name="Gouil Q."/>
            <person name="Baker L."/>
            <person name="Ritchie M.E."/>
            <person name="Jex A.R."/>
            <person name="Gazzola D."/>
            <person name="Li H."/>
            <person name="Toshio Fujiwara R."/>
            <person name="Zhan B."/>
            <person name="Aroian R.V."/>
            <person name="Pafco B."/>
            <person name="Schwarz E.M."/>
        </authorList>
    </citation>
    <scope>NUCLEOTIDE SEQUENCE [LARGE SCALE GENOMIC DNA]</scope>
    <source>
        <strain evidence="1 2">Aroian</strain>
        <tissue evidence="1">Whole animal</tissue>
    </source>
</reference>
<organism evidence="1 2">
    <name type="scientific">Necator americanus</name>
    <name type="common">Human hookworm</name>
    <dbReference type="NCBI Taxonomy" id="51031"/>
    <lineage>
        <taxon>Eukaryota</taxon>
        <taxon>Metazoa</taxon>
        <taxon>Ecdysozoa</taxon>
        <taxon>Nematoda</taxon>
        <taxon>Chromadorea</taxon>
        <taxon>Rhabditida</taxon>
        <taxon>Rhabditina</taxon>
        <taxon>Rhabditomorpha</taxon>
        <taxon>Strongyloidea</taxon>
        <taxon>Ancylostomatidae</taxon>
        <taxon>Bunostominae</taxon>
        <taxon>Necator</taxon>
    </lineage>
</organism>
<accession>A0ABR1DS58</accession>
<sequence length="220" mass="24590">MKSQDVTSFNLLPATFSTISFPDASAPLTYPTLPAPHLLPFNFFLNSSLLTPFLSTLPDQPLLNLPVSNSQSPFGSQVSTTSCAKFPQIFESSTECCSQSSDSSHATGSGTSSPRAPSPVRVSSVESCSTTTRIRRGRPQQEICDDDDPTSQKRRHRRLYARQYRAQMRHKIDEVKVLSAKLEEMQRTVERLEAALETERREHHHKTVLLNSMIQSKLLP</sequence>
<dbReference type="CDD" id="cd14686">
    <property type="entry name" value="bZIP"/>
    <property type="match status" value="1"/>
</dbReference>
<dbReference type="CTD" id="25342301"/>
<dbReference type="Proteomes" id="UP001303046">
    <property type="component" value="Unassembled WGS sequence"/>
</dbReference>
<evidence type="ECO:0000313" key="2">
    <source>
        <dbReference type="Proteomes" id="UP001303046"/>
    </source>
</evidence>
<keyword evidence="2" id="KW-1185">Reference proteome</keyword>